<dbReference type="Pfam" id="PF12838">
    <property type="entry name" value="Fer4_7"/>
    <property type="match status" value="1"/>
</dbReference>
<dbReference type="NCBIfam" id="TIGR02163">
    <property type="entry name" value="napH"/>
    <property type="match status" value="1"/>
</dbReference>
<keyword evidence="8" id="KW-0472">Membrane</keyword>
<dbReference type="STRING" id="28181.BEN30_09240"/>
<evidence type="ECO:0000256" key="1">
    <source>
        <dbReference type="ARBA" id="ARBA00022448"/>
    </source>
</evidence>
<dbReference type="PANTHER" id="PTHR30176:SF3">
    <property type="entry name" value="FERREDOXIN-TYPE PROTEIN NAPH"/>
    <property type="match status" value="1"/>
</dbReference>
<protein>
    <submittedName>
        <fullName evidence="10">Quinol dehydrogenase ferredoxin subunit NapH</fullName>
    </submittedName>
</protein>
<evidence type="ECO:0000256" key="3">
    <source>
        <dbReference type="ARBA" id="ARBA00022723"/>
    </source>
</evidence>
<reference evidence="11" key="1">
    <citation type="submission" date="2016-07" db="EMBL/GenBank/DDBJ databases">
        <authorList>
            <person name="Florea S."/>
            <person name="Webb J.S."/>
            <person name="Jaromczyk J."/>
            <person name="Schardl C.L."/>
        </authorList>
    </citation>
    <scope>NUCLEOTIDE SEQUENCE [LARGE SCALE GENOMIC DNA]</scope>
    <source>
        <strain evidence="11">MV-1</strain>
    </source>
</reference>
<keyword evidence="11" id="KW-1185">Reference proteome</keyword>
<dbReference type="InterPro" id="IPR051684">
    <property type="entry name" value="Electron_Trans/Redox"/>
</dbReference>
<evidence type="ECO:0000313" key="10">
    <source>
        <dbReference type="EMBL" id="OEJ67598.1"/>
    </source>
</evidence>
<evidence type="ECO:0000259" key="9">
    <source>
        <dbReference type="PROSITE" id="PS51379"/>
    </source>
</evidence>
<dbReference type="EMBL" id="MCGG01000021">
    <property type="protein sequence ID" value="OEJ67598.1"/>
    <property type="molecule type" value="Genomic_DNA"/>
</dbReference>
<keyword evidence="2" id="KW-0004">4Fe-4S</keyword>
<dbReference type="NCBIfam" id="NF007013">
    <property type="entry name" value="PRK09477.1"/>
    <property type="match status" value="1"/>
</dbReference>
<keyword evidence="3" id="KW-0479">Metal-binding</keyword>
<keyword evidence="7" id="KW-0411">Iron-sulfur</keyword>
<dbReference type="RefSeq" id="WP_069957751.1">
    <property type="nucleotide sequence ID" value="NZ_MCGG01000021.1"/>
</dbReference>
<dbReference type="Pfam" id="PF12801">
    <property type="entry name" value="Fer4_5"/>
    <property type="match status" value="2"/>
</dbReference>
<feature type="transmembrane region" description="Helical" evidence="8">
    <location>
        <begin position="73"/>
        <end position="101"/>
    </location>
</feature>
<keyword evidence="1" id="KW-0813">Transport</keyword>
<dbReference type="PROSITE" id="PS00198">
    <property type="entry name" value="4FE4S_FER_1"/>
    <property type="match status" value="1"/>
</dbReference>
<evidence type="ECO:0000256" key="7">
    <source>
        <dbReference type="ARBA" id="ARBA00023014"/>
    </source>
</evidence>
<keyword evidence="6" id="KW-0408">Iron</keyword>
<dbReference type="GO" id="GO:0046872">
    <property type="term" value="F:metal ion binding"/>
    <property type="evidence" value="ECO:0007669"/>
    <property type="project" value="UniProtKB-KW"/>
</dbReference>
<evidence type="ECO:0000256" key="6">
    <source>
        <dbReference type="ARBA" id="ARBA00023004"/>
    </source>
</evidence>
<evidence type="ECO:0000313" key="11">
    <source>
        <dbReference type="Proteomes" id="UP000095347"/>
    </source>
</evidence>
<gene>
    <name evidence="10" type="ORF">BEN30_09240</name>
</gene>
<dbReference type="InterPro" id="IPR011886">
    <property type="entry name" value="NapH_MauN"/>
</dbReference>
<dbReference type="SUPFAM" id="SSF54862">
    <property type="entry name" value="4Fe-4S ferredoxins"/>
    <property type="match status" value="1"/>
</dbReference>
<dbReference type="Proteomes" id="UP000095347">
    <property type="component" value="Unassembled WGS sequence"/>
</dbReference>
<dbReference type="OrthoDB" id="9806398at2"/>
<dbReference type="AlphaFoldDB" id="A0A1E5Q967"/>
<sequence>MSAKTYPGFDAVKARGWLAAHKWLLVRRAVQLSILALFLASPLLVPYTGAWILKGNLTSSLILGTVPLSDPFIVLQSLLAGHLAAGTALIGAAIVLVFYALVGGRAYCSFVCPMNIVTDASLWLVRRFDLSKGWQPGRETRLWILASVMVTALITGIMAWELLNPVTILHRGLVYGVGYVWTVALAVFLYDLVVSRRGWCGHLCPMGAFYGLLGKVSLVRVSAAKRQACNDCMDCYAICPEPHVITPALRGADGGVGPIILSGDCTNCGRCIDVCSKDVFAFDVRFNNASTDDKFNDKDKMISTDRHAA</sequence>
<dbReference type="InterPro" id="IPR017900">
    <property type="entry name" value="4Fe4S_Fe_S_CS"/>
</dbReference>
<evidence type="ECO:0000256" key="8">
    <source>
        <dbReference type="SAM" id="Phobius"/>
    </source>
</evidence>
<accession>A0A1E5Q967</accession>
<comment type="caution">
    <text evidence="10">The sequence shown here is derived from an EMBL/GenBank/DDBJ whole genome shotgun (WGS) entry which is preliminary data.</text>
</comment>
<keyword evidence="4" id="KW-0677">Repeat</keyword>
<dbReference type="GO" id="GO:0051539">
    <property type="term" value="F:4 iron, 4 sulfur cluster binding"/>
    <property type="evidence" value="ECO:0007669"/>
    <property type="project" value="UniProtKB-KW"/>
</dbReference>
<dbReference type="InterPro" id="IPR017896">
    <property type="entry name" value="4Fe4S_Fe-S-bd"/>
</dbReference>
<feature type="domain" description="4Fe-4S ferredoxin-type" evidence="9">
    <location>
        <begin position="256"/>
        <end position="285"/>
    </location>
</feature>
<keyword evidence="5" id="KW-0249">Electron transport</keyword>
<feature type="transmembrane region" description="Helical" evidence="8">
    <location>
        <begin position="32"/>
        <end position="53"/>
    </location>
</feature>
<keyword evidence="8" id="KW-0812">Transmembrane</keyword>
<feature type="transmembrane region" description="Helical" evidence="8">
    <location>
        <begin position="142"/>
        <end position="160"/>
    </location>
</feature>
<dbReference type="PANTHER" id="PTHR30176">
    <property type="entry name" value="FERREDOXIN-TYPE PROTEIN NAPH"/>
    <property type="match status" value="1"/>
</dbReference>
<proteinExistence type="predicted"/>
<name>A0A1E5Q967_9PROT</name>
<dbReference type="PROSITE" id="PS51379">
    <property type="entry name" value="4FE4S_FER_2"/>
    <property type="match status" value="1"/>
</dbReference>
<feature type="transmembrane region" description="Helical" evidence="8">
    <location>
        <begin position="172"/>
        <end position="193"/>
    </location>
</feature>
<evidence type="ECO:0000256" key="2">
    <source>
        <dbReference type="ARBA" id="ARBA00022485"/>
    </source>
</evidence>
<evidence type="ECO:0000256" key="4">
    <source>
        <dbReference type="ARBA" id="ARBA00022737"/>
    </source>
</evidence>
<evidence type="ECO:0000256" key="5">
    <source>
        <dbReference type="ARBA" id="ARBA00022982"/>
    </source>
</evidence>
<dbReference type="GO" id="GO:0005886">
    <property type="term" value="C:plasma membrane"/>
    <property type="evidence" value="ECO:0007669"/>
    <property type="project" value="TreeGrafter"/>
</dbReference>
<keyword evidence="8" id="KW-1133">Transmembrane helix</keyword>
<organism evidence="10 11">
    <name type="scientific">Magnetovibrio blakemorei</name>
    <dbReference type="NCBI Taxonomy" id="28181"/>
    <lineage>
        <taxon>Bacteria</taxon>
        <taxon>Pseudomonadati</taxon>
        <taxon>Pseudomonadota</taxon>
        <taxon>Alphaproteobacteria</taxon>
        <taxon>Rhodospirillales</taxon>
        <taxon>Magnetovibrionaceae</taxon>
        <taxon>Magnetovibrio</taxon>
    </lineage>
</organism>
<dbReference type="Gene3D" id="3.30.70.20">
    <property type="match status" value="1"/>
</dbReference>